<dbReference type="Gene3D" id="3.30.460.10">
    <property type="entry name" value="Beta Polymerase, domain 2"/>
    <property type="match status" value="1"/>
</dbReference>
<gene>
    <name evidence="2" type="ORF">F6Q06_15970</name>
</gene>
<dbReference type="Proteomes" id="UP001194579">
    <property type="component" value="Unassembled WGS sequence"/>
</dbReference>
<sequence length="329" mass="38761">MNESEFLQRWHNEQAMYKAWGRYVVDFISAALVDEMHKDLKNFLKIPASSRVKENDSLIDKAFYRDKSYKNSYEDIEDKVGARFVVMLVSEVDDICGIIEKAHQDGTWHANKCRDFNEERKLFPTLFTYQSHHFIVRSNFDFIYQGVEIKNNTPCEVQIRSLLQHAYAELTHEVTYKKKTVIDPHVGRTIAKTMAFIETADDFFKDVKEKTANKSMVNFEYFLDELFTSLTGTKSVRLKSSLYIYDTFSELIDEKLPEKINRFISQTPSLDELISEGKKRHAFYNQSVIIFVYWLVQKRRATVERDWPLEWQLASDIALDLNVSLNRYT</sequence>
<dbReference type="GeneID" id="90762274"/>
<dbReference type="SMART" id="SM00954">
    <property type="entry name" value="RelA_SpoT"/>
    <property type="match status" value="1"/>
</dbReference>
<name>A0ABS0S257_PECPM</name>
<dbReference type="PANTHER" id="PTHR41773:SF1">
    <property type="entry name" value="RELA_SPOT DOMAIN-CONTAINING PROTEIN"/>
    <property type="match status" value="1"/>
</dbReference>
<evidence type="ECO:0000313" key="3">
    <source>
        <dbReference type="Proteomes" id="UP001194579"/>
    </source>
</evidence>
<dbReference type="CDD" id="cd05399">
    <property type="entry name" value="NT_Rel-Spo_like"/>
    <property type="match status" value="1"/>
</dbReference>
<comment type="caution">
    <text evidence="2">The sequence shown here is derived from an EMBL/GenBank/DDBJ whole genome shotgun (WGS) entry which is preliminary data.</text>
</comment>
<evidence type="ECO:0000259" key="1">
    <source>
        <dbReference type="SMART" id="SM00954"/>
    </source>
</evidence>
<protein>
    <submittedName>
        <fullName evidence="2">RelA/SpoT domain-containing protein</fullName>
    </submittedName>
</protein>
<organism evidence="2 3">
    <name type="scientific">Pectobacterium parmentieri</name>
    <dbReference type="NCBI Taxonomy" id="1905730"/>
    <lineage>
        <taxon>Bacteria</taxon>
        <taxon>Pseudomonadati</taxon>
        <taxon>Pseudomonadota</taxon>
        <taxon>Gammaproteobacteria</taxon>
        <taxon>Enterobacterales</taxon>
        <taxon>Pectobacteriaceae</taxon>
        <taxon>Pectobacterium</taxon>
    </lineage>
</organism>
<dbReference type="InterPro" id="IPR043519">
    <property type="entry name" value="NT_sf"/>
</dbReference>
<dbReference type="RefSeq" id="WP_012822428.1">
    <property type="nucleotide sequence ID" value="NZ_JAWQQF010000005.1"/>
</dbReference>
<reference evidence="3" key="1">
    <citation type="submission" date="2023-07" db="EMBL/GenBank/DDBJ databases">
        <title>Identification of Pectobacterium versatile causing blackleg of potato from New York State with a whole genome sequencing approach.</title>
        <authorList>
            <person name="Ma X."/>
            <person name="Swingle B."/>
        </authorList>
    </citation>
    <scope>NUCLEOTIDE SEQUENCE [LARGE SCALE GENOMIC DNA]</scope>
    <source>
        <strain evidence="3">NY1588A</strain>
    </source>
</reference>
<dbReference type="Pfam" id="PF04607">
    <property type="entry name" value="RelA_SpoT"/>
    <property type="match status" value="1"/>
</dbReference>
<keyword evidence="3" id="KW-1185">Reference proteome</keyword>
<feature type="domain" description="RelA/SpoT" evidence="1">
    <location>
        <begin position="50"/>
        <end position="182"/>
    </location>
</feature>
<dbReference type="InterPro" id="IPR007685">
    <property type="entry name" value="RelA_SpoT"/>
</dbReference>
<dbReference type="PANTHER" id="PTHR41773">
    <property type="entry name" value="GTP PYROPHOSPHATASE-RELATED"/>
    <property type="match status" value="1"/>
</dbReference>
<proteinExistence type="predicted"/>
<dbReference type="EMBL" id="WABS01000033">
    <property type="protein sequence ID" value="MBI0555967.1"/>
    <property type="molecule type" value="Genomic_DNA"/>
</dbReference>
<dbReference type="SUPFAM" id="SSF81301">
    <property type="entry name" value="Nucleotidyltransferase"/>
    <property type="match status" value="1"/>
</dbReference>
<accession>A0ABS0S257</accession>
<evidence type="ECO:0000313" key="2">
    <source>
        <dbReference type="EMBL" id="MBI0555967.1"/>
    </source>
</evidence>